<evidence type="ECO:0000313" key="1">
    <source>
        <dbReference type="EMBL" id="GAM60207.1"/>
    </source>
</evidence>
<dbReference type="Proteomes" id="UP000031670">
    <property type="component" value="Unassembled WGS sequence"/>
</dbReference>
<comment type="caution">
    <text evidence="1">The sequence shown here is derived from an EMBL/GenBank/DDBJ whole genome shotgun (WGS) entry which is preliminary data.</text>
</comment>
<gene>
    <name evidence="1" type="ORF">JCM19232_540</name>
</gene>
<proteinExistence type="predicted"/>
<dbReference type="AlphaFoldDB" id="A0A0B8P6M4"/>
<dbReference type="EMBL" id="BBSA01000001">
    <property type="protein sequence ID" value="GAM60207.1"/>
    <property type="molecule type" value="Genomic_DNA"/>
</dbReference>
<reference evidence="1 2" key="1">
    <citation type="submission" date="2015-01" db="EMBL/GenBank/DDBJ databases">
        <title>Vibrio sp. C5 JCM 19232 whole genome shotgun sequence.</title>
        <authorList>
            <person name="Sawabe T."/>
            <person name="Meirelles P."/>
            <person name="Feng G."/>
            <person name="Sayaka M."/>
            <person name="Hattori M."/>
            <person name="Ohkuma M."/>
        </authorList>
    </citation>
    <scope>NUCLEOTIDE SEQUENCE [LARGE SCALE GENOMIC DNA]</scope>
    <source>
        <strain evidence="1 2">JCM19232</strain>
    </source>
</reference>
<accession>A0A0B8P6M4</accession>
<name>A0A0B8P6M4_9VIBR</name>
<protein>
    <submittedName>
        <fullName evidence="1">Uncharacterized protein</fullName>
    </submittedName>
</protein>
<evidence type="ECO:0000313" key="2">
    <source>
        <dbReference type="Proteomes" id="UP000031670"/>
    </source>
</evidence>
<sequence>MPLTPLSANLRFHLYTIEVFIQRHRLCPTKTFAYHCFCKGEFMNMLKLVPIALISIGLTACGGESSSDIKVPTPKLDPALAKSLQETANQPKALNKEDFEIYSDSSMETKSSYADYEFSVNRDLPFMYTTEKVGPGTVQYQMDYSWSRILRDEEHDGKINIDEQRHLTRVQFDSLDDATMQLRRALQSMKQDPESKIRRYVLSNMILPITINHNSNLNTFEDLFTQPTVGKGDEPLCEFKDGGTLYDQGRTDYSMICNLSNLNEFGKEVQIEMNQISGQEAVIKTTDNESSYEVYLFEQVVTIDPNGQSKELVVANVFYRPGLGILGIEPAGQLGNFTTKGKEFAWGTRDANLEL</sequence>
<reference evidence="1 2" key="2">
    <citation type="submission" date="2015-01" db="EMBL/GenBank/DDBJ databases">
        <authorList>
            <consortium name="NBRP consortium"/>
            <person name="Sawabe T."/>
            <person name="Meirelles P."/>
            <person name="Feng G."/>
            <person name="Sayaka M."/>
            <person name="Hattori M."/>
            <person name="Ohkuma M."/>
        </authorList>
    </citation>
    <scope>NUCLEOTIDE SEQUENCE [LARGE SCALE GENOMIC DNA]</scope>
    <source>
        <strain evidence="1 2">JCM19232</strain>
    </source>
</reference>
<organism evidence="1 2">
    <name type="scientific">Vibrio ishigakensis</name>
    <dbReference type="NCBI Taxonomy" id="1481914"/>
    <lineage>
        <taxon>Bacteria</taxon>
        <taxon>Pseudomonadati</taxon>
        <taxon>Pseudomonadota</taxon>
        <taxon>Gammaproteobacteria</taxon>
        <taxon>Vibrionales</taxon>
        <taxon>Vibrionaceae</taxon>
        <taxon>Vibrio</taxon>
    </lineage>
</organism>